<dbReference type="SUPFAM" id="SSF109854">
    <property type="entry name" value="DinB/YfiT-like putative metalloenzymes"/>
    <property type="match status" value="1"/>
</dbReference>
<gene>
    <name evidence="2" type="ORF">GCM10010218_19250</name>
</gene>
<organism evidence="2 3">
    <name type="scientific">Streptomyces mashuensis</name>
    <dbReference type="NCBI Taxonomy" id="33904"/>
    <lineage>
        <taxon>Bacteria</taxon>
        <taxon>Bacillati</taxon>
        <taxon>Actinomycetota</taxon>
        <taxon>Actinomycetes</taxon>
        <taxon>Kitasatosporales</taxon>
        <taxon>Streptomycetaceae</taxon>
        <taxon>Streptomyces</taxon>
    </lineage>
</organism>
<dbReference type="Pfam" id="PF11716">
    <property type="entry name" value="MDMPI_N"/>
    <property type="match status" value="1"/>
</dbReference>
<proteinExistence type="predicted"/>
<protein>
    <recommendedName>
        <fullName evidence="1">Mycothiol-dependent maleylpyruvate isomerase metal-binding domain-containing protein</fullName>
    </recommendedName>
</protein>
<feature type="domain" description="Mycothiol-dependent maleylpyruvate isomerase metal-binding" evidence="1">
    <location>
        <begin position="15"/>
        <end position="138"/>
    </location>
</feature>
<name>A0A919ECR0_9ACTN</name>
<reference evidence="2" key="1">
    <citation type="journal article" date="2014" name="Int. J. Syst. Evol. Microbiol.">
        <title>Complete genome sequence of Corynebacterium casei LMG S-19264T (=DSM 44701T), isolated from a smear-ripened cheese.</title>
        <authorList>
            <consortium name="US DOE Joint Genome Institute (JGI-PGF)"/>
            <person name="Walter F."/>
            <person name="Albersmeier A."/>
            <person name="Kalinowski J."/>
            <person name="Ruckert C."/>
        </authorList>
    </citation>
    <scope>NUCLEOTIDE SEQUENCE</scope>
    <source>
        <strain evidence="2">JCM 4059</strain>
    </source>
</reference>
<dbReference type="RefSeq" id="WP_190129072.1">
    <property type="nucleotide sequence ID" value="NZ_BNBD01000003.1"/>
</dbReference>
<dbReference type="Proteomes" id="UP000638313">
    <property type="component" value="Unassembled WGS sequence"/>
</dbReference>
<evidence type="ECO:0000313" key="2">
    <source>
        <dbReference type="EMBL" id="GHF38267.1"/>
    </source>
</evidence>
<sequence length="207" mass="22061">MTALRTTTDWPRLVTEAAATTTALLERAAGADWTVRPQDSEWTARDTLDHLALGVLGYAGLLVARPTDRYITLFGSLDPAAPVPHRLEGLRIAAALLASTVRDAPADVRAWHPWGHSDGPGFAAMGVVELLVHTHDLAGTFGLRWSPPDALAAPAVARLFPDAPQGHAPGTTLLWCTGRVALPGHPRRPAGAWSWDGRVRPEPPAGH</sequence>
<evidence type="ECO:0000313" key="3">
    <source>
        <dbReference type="Proteomes" id="UP000638313"/>
    </source>
</evidence>
<evidence type="ECO:0000259" key="1">
    <source>
        <dbReference type="Pfam" id="PF11716"/>
    </source>
</evidence>
<dbReference type="InterPro" id="IPR034660">
    <property type="entry name" value="DinB/YfiT-like"/>
</dbReference>
<dbReference type="GO" id="GO:0046872">
    <property type="term" value="F:metal ion binding"/>
    <property type="evidence" value="ECO:0007669"/>
    <property type="project" value="InterPro"/>
</dbReference>
<accession>A0A919ECR0</accession>
<dbReference type="EMBL" id="BNBD01000003">
    <property type="protein sequence ID" value="GHF38267.1"/>
    <property type="molecule type" value="Genomic_DNA"/>
</dbReference>
<dbReference type="AlphaFoldDB" id="A0A919ECR0"/>
<keyword evidence="3" id="KW-1185">Reference proteome</keyword>
<dbReference type="InterPro" id="IPR024344">
    <property type="entry name" value="MDMPI_metal-binding"/>
</dbReference>
<reference evidence="2" key="2">
    <citation type="submission" date="2020-09" db="EMBL/GenBank/DDBJ databases">
        <authorList>
            <person name="Sun Q."/>
            <person name="Ohkuma M."/>
        </authorList>
    </citation>
    <scope>NUCLEOTIDE SEQUENCE</scope>
    <source>
        <strain evidence="2">JCM 4059</strain>
    </source>
</reference>
<comment type="caution">
    <text evidence="2">The sequence shown here is derived from an EMBL/GenBank/DDBJ whole genome shotgun (WGS) entry which is preliminary data.</text>
</comment>